<dbReference type="EnsemblMetazoa" id="XM_044457135.1">
    <property type="protein sequence ID" value="XP_044313070.1"/>
    <property type="gene ID" value="LOC123037256"/>
</dbReference>
<name>A0ABM5J2L9_DRORH</name>
<proteinExistence type="predicted"/>
<dbReference type="RefSeq" id="XP_044313070.1">
    <property type="nucleotide sequence ID" value="XM_044457135.1"/>
</dbReference>
<keyword evidence="4" id="KW-1185">Reference proteome</keyword>
<sequence>MGVRWIPYRRKEELQLLLAEFGLPQGGTVEELRSRLATFLTREDLEPELLDRVRELASMFPEAATPRDKSPTPLGGQEPREQKLSTAVIDTGSTPLRLEVPPGNRPTRNTNADPPAREEISSATLAEKLRSWGILFDGQSDPLTFIERLEVQAEAYRLRTARLPRVISGLLTGKAESWYRTFQMQDVSWEVFRKEFLEFFLPPQYFQRLEDTIRTRYQQPGESCKEFVVELRLLMQRAKFTPAQELERLYQNLRPEYQLFVRRQDFEDLATLIQRATAYETAIEHCIQTF</sequence>
<dbReference type="PANTHER" id="PTHR33223">
    <property type="entry name" value="CCHC-TYPE DOMAIN-CONTAINING PROTEIN"/>
    <property type="match status" value="1"/>
</dbReference>
<dbReference type="Pfam" id="PF03732">
    <property type="entry name" value="Retrotrans_gag"/>
    <property type="match status" value="1"/>
</dbReference>
<feature type="domain" description="Retrotransposon gag" evidence="2">
    <location>
        <begin position="166"/>
        <end position="254"/>
    </location>
</feature>
<dbReference type="Proteomes" id="UP001652680">
    <property type="component" value="Unassembled WGS sequence"/>
</dbReference>
<evidence type="ECO:0000313" key="4">
    <source>
        <dbReference type="Proteomes" id="UP001652680"/>
    </source>
</evidence>
<organism evidence="3 4">
    <name type="scientific">Drosophila rhopaloa</name>
    <name type="common">Fruit fly</name>
    <dbReference type="NCBI Taxonomy" id="1041015"/>
    <lineage>
        <taxon>Eukaryota</taxon>
        <taxon>Metazoa</taxon>
        <taxon>Ecdysozoa</taxon>
        <taxon>Arthropoda</taxon>
        <taxon>Hexapoda</taxon>
        <taxon>Insecta</taxon>
        <taxon>Pterygota</taxon>
        <taxon>Neoptera</taxon>
        <taxon>Endopterygota</taxon>
        <taxon>Diptera</taxon>
        <taxon>Brachycera</taxon>
        <taxon>Muscomorpha</taxon>
        <taxon>Ephydroidea</taxon>
        <taxon>Drosophilidae</taxon>
        <taxon>Drosophila</taxon>
        <taxon>Sophophora</taxon>
    </lineage>
</organism>
<protein>
    <recommendedName>
        <fullName evidence="2">Retrotransposon gag domain-containing protein</fullName>
    </recommendedName>
</protein>
<reference evidence="4" key="1">
    <citation type="journal article" date="2021" name="Elife">
        <title>Highly contiguous assemblies of 101 drosophilid genomes.</title>
        <authorList>
            <person name="Kim B.Y."/>
            <person name="Wang J.R."/>
            <person name="Miller D.E."/>
            <person name="Barmina O."/>
            <person name="Delaney E."/>
            <person name="Thompson A."/>
            <person name="Comeault A.A."/>
            <person name="Peede D."/>
            <person name="D'Agostino E.R."/>
            <person name="Pelaez J."/>
            <person name="Aguilar J.M."/>
            <person name="Haji D."/>
            <person name="Matsunaga T."/>
            <person name="Armstrong E.E."/>
            <person name="Zych M."/>
            <person name="Ogawa Y."/>
            <person name="Stamenkovic-Radak M."/>
            <person name="Jelic M."/>
            <person name="Veselinovic M.S."/>
            <person name="Tanaskovic M."/>
            <person name="Eric P."/>
            <person name="Gao J.J."/>
            <person name="Katoh T.K."/>
            <person name="Toda M.J."/>
            <person name="Watabe H."/>
            <person name="Watada M."/>
            <person name="Davis J.S."/>
            <person name="Moyle L.C."/>
            <person name="Manoli G."/>
            <person name="Bertolini E."/>
            <person name="Kostal V."/>
            <person name="Hawley R.S."/>
            <person name="Takahashi A."/>
            <person name="Jones C.D."/>
            <person name="Price D.K."/>
            <person name="Whiteman N."/>
            <person name="Kopp A."/>
            <person name="Matute D.R."/>
            <person name="Petrov D.A."/>
        </authorList>
    </citation>
    <scope>NUCLEOTIDE SEQUENCE [LARGE SCALE GENOMIC DNA]</scope>
</reference>
<evidence type="ECO:0000313" key="3">
    <source>
        <dbReference type="EnsemblMetazoa" id="XP_044313070.1"/>
    </source>
</evidence>
<reference evidence="3" key="2">
    <citation type="submission" date="2025-05" db="UniProtKB">
        <authorList>
            <consortium name="EnsemblMetazoa"/>
        </authorList>
    </citation>
    <scope>IDENTIFICATION</scope>
</reference>
<evidence type="ECO:0000259" key="2">
    <source>
        <dbReference type="Pfam" id="PF03732"/>
    </source>
</evidence>
<dbReference type="InterPro" id="IPR005162">
    <property type="entry name" value="Retrotrans_gag_dom"/>
</dbReference>
<evidence type="ECO:0000256" key="1">
    <source>
        <dbReference type="SAM" id="MobiDB-lite"/>
    </source>
</evidence>
<feature type="region of interest" description="Disordered" evidence="1">
    <location>
        <begin position="62"/>
        <end position="117"/>
    </location>
</feature>
<accession>A0ABM5J2L9</accession>
<dbReference type="PANTHER" id="PTHR33223:SF6">
    <property type="entry name" value="CCHC-TYPE DOMAIN-CONTAINING PROTEIN"/>
    <property type="match status" value="1"/>
</dbReference>
<dbReference type="GeneID" id="123037256"/>